<dbReference type="Proteomes" id="UP001152320">
    <property type="component" value="Chromosome 22"/>
</dbReference>
<feature type="compositionally biased region" description="Gly residues" evidence="1">
    <location>
        <begin position="1812"/>
        <end position="1822"/>
    </location>
</feature>
<protein>
    <submittedName>
        <fullName evidence="2">Uncharacterized protein</fullName>
    </submittedName>
</protein>
<keyword evidence="3" id="KW-1185">Reference proteome</keyword>
<sequence length="2069" mass="220502">MLLFTFELSGNHDYYFEELQIYGNAHLAALQEPINASASFFFENMIGDRTGTLHIGPNQEMDLFRDEVDLPFNVRVYQDGHLGLANRTIAHGVTIYLDGALSYVNNLTLHHGGRFWLNHGGHTSQSDVGHYEFDHVHVQDNGYIHMVSDPVEDPSISFEVVTLQVDGGGLVEGTHVYIKAENITIDAGGVFRADGLGYRVDDGEAKYSNGSFRRGLHGVINFGLGFSGPNGASGAGHGGSGGHGSEVARTGLPYSDLYEPEEFGSAGGGAAGGAGGGRIWFNVTDTILIDGVVSADGANGGHASGGGSGGSIWMHCNLIKGYGTISANGGDAGSQSGGGAGGRVALNFWKNETAYGFKFEAHGGSDSGCDGCEGGGPGTVFMYHHQHEHRTLFVENANHYPRQKTIDWSNIEEDGCRAWILPVSGTHDFAGANNEFHFEELQVYDGAHLAVLPPEEALEVIDTMDITTNMAFTFLAGNSTEMEATIFFRHMIGDRSGAIHIADRQEMDLERQEIDLPFSSYIYSGGHLGLAPKTVVHGVDIYNAGIMSHVVNITLHHGGLLWAQHGGRTAGEEPHHYSFETMRIQDESRVDAITDPIDEPGITFITERMYIEGGGVLHGTKLTIVSVNITVDDGGTLMADGLGYAGIHDNDTHGDESLHGDVNLGKPHPVYGMGGGGGHGGSGGRGPNDDGRAGFAYGDLYEPYLLGSAGGHGGDNKDGGSGGGYIWLNISDTIHIDGEVTANGANGEALGSGGGSGGSIWLHCITVKGYGRLAVDGGDGYYDTSHPGAGGGGGRLAMYFFKNETAKGFNYHSRGGKTGGYPAENGGAGTAFLYHMEHDHRTLLIDNGGLEARTAHHTLYDYSDWAKDGCRTWILPVSGHHQFAGGSHDFHFEELQVYGSAHVAILTEPIGRNVSLFFLYMIGDRTGTFHISENQSLDLHRPEIDLPFSARVYAKGFLGLAPDTYVHDVSIWLHGTLAHVQNMTLHHYGMFTMEHGGHTLGHESSNYYFNNVLVQDDATILGITSTTKDPGIFLFVDTLTVEGGGVVHATRLFIQAENITVDDGGSLNADGTGHNRTDQRNDLSGVNVGQGVTASSGSSGGGYGGTSGRGMGTLQTGQPHGNLYEPFDYGSAGGGTLGGPGGGILLLNVTGFVVIDGILSANGLRGKDSVSGSGSGGSILMNTNVLRGRGIIATNGGDLADSSQAGGGSGGRIAVYFQVNETYRGEFQSHGGKAFNSGESGGPGTVFLYHLIHEHRTLLIENAHLESNYVGAIPSYSDLTEDSFKAWVLPQSGEHHFAAGNHNYHFEELQITGNAHLAYRTEPYDKGASLFFKHMIGDWTGTIHIGPNQVMDLERRFINIPFNAYIYQRGYLGLAYETLLSEVFVHIEGELDHVDDLILYNGAQIRAHLTGMANTNQSRHFSFQSLRIKADSVFNFSMPFAHEDQYALTVYGNIFVEGGGLIYAKNLFIGGGNLTVDDGGGSGGSVWVDCEELDGNGIVSANGGAGHTYAGGGAGGRIAIYHHRMHDFNGTISAYGGTGYNHFSGGSGTVYLEQIKDEEDSDRETVYKILKVDNNGIDHPPTNNILDGEYDDISEVGGVTWLYHSSQEYRFDETHVYGNAHVAVMSDTSAETVTIEGGKLFGDRSGVLHVAKNQSLSFNWVDIYFAANLMLYRHGVISVPPRLSMRDVWFEVRGTFSHSVEMFVDKGGSLSMWSEGQSEGHPIGTFKFTDLTVRADGQVSWWRSAGFPEIKMILQDLKINAGGLVQTNQLQLVAENVTIDTSGIFHADGGGFSQGPGAGRPPFSSYHSTEGASGGAHGGRGGRGRYGLYSSQGYGSVHEPRTMGSGGGTSSSGTAGSGGGTILLSVEDTIRVEGELRVNGEAGTGYTGGGSGGSILGYINHIDGAGSIQAVGGRGGLIHSGGGSGGRIALYYTTDSFIGDILVHGAPSNPAYMPGSGTIFLQDNFNATHPTRKLVVDNNLEVAKSRVKREEVLSTAGSRVSATQYNLYNGIIGQTTSHYYYTHYYTYDFSHLFQKAEEYVSNAVSPKITLDFPLTTYVEAVRIYPICSE</sequence>
<dbReference type="PANTHER" id="PTHR31513">
    <property type="entry name" value="EPHRIN TYPE-B RECEPTOR"/>
    <property type="match status" value="1"/>
</dbReference>
<evidence type="ECO:0000256" key="1">
    <source>
        <dbReference type="SAM" id="MobiDB-lite"/>
    </source>
</evidence>
<feature type="region of interest" description="Disordered" evidence="1">
    <location>
        <begin position="1791"/>
        <end position="1822"/>
    </location>
</feature>
<dbReference type="PANTHER" id="PTHR31513:SF2">
    <property type="entry name" value="MRAZ"/>
    <property type="match status" value="1"/>
</dbReference>
<gene>
    <name evidence="2" type="ORF">HOLleu_40139</name>
</gene>
<evidence type="ECO:0000313" key="2">
    <source>
        <dbReference type="EMBL" id="KAJ8020528.1"/>
    </source>
</evidence>
<name>A0A9Q0YCY1_HOLLE</name>
<feature type="compositionally biased region" description="Gly residues" evidence="1">
    <location>
        <begin position="1844"/>
        <end position="1857"/>
    </location>
</feature>
<evidence type="ECO:0000313" key="3">
    <source>
        <dbReference type="Proteomes" id="UP001152320"/>
    </source>
</evidence>
<dbReference type="EMBL" id="JAIZAY010000022">
    <property type="protein sequence ID" value="KAJ8020528.1"/>
    <property type="molecule type" value="Genomic_DNA"/>
</dbReference>
<dbReference type="OrthoDB" id="6130531at2759"/>
<organism evidence="2 3">
    <name type="scientific">Holothuria leucospilota</name>
    <name type="common">Black long sea cucumber</name>
    <name type="synonym">Mertensiothuria leucospilota</name>
    <dbReference type="NCBI Taxonomy" id="206669"/>
    <lineage>
        <taxon>Eukaryota</taxon>
        <taxon>Metazoa</taxon>
        <taxon>Echinodermata</taxon>
        <taxon>Eleutherozoa</taxon>
        <taxon>Echinozoa</taxon>
        <taxon>Holothuroidea</taxon>
        <taxon>Aspidochirotacea</taxon>
        <taxon>Aspidochirotida</taxon>
        <taxon>Holothuriidae</taxon>
        <taxon>Holothuria</taxon>
    </lineage>
</organism>
<proteinExistence type="predicted"/>
<reference evidence="2" key="1">
    <citation type="submission" date="2021-10" db="EMBL/GenBank/DDBJ databases">
        <title>Tropical sea cucumber genome reveals ecological adaptation and Cuvierian tubules defense mechanism.</title>
        <authorList>
            <person name="Chen T."/>
        </authorList>
    </citation>
    <scope>NUCLEOTIDE SEQUENCE</scope>
    <source>
        <strain evidence="2">Nanhai2018</strain>
        <tissue evidence="2">Muscle</tissue>
    </source>
</reference>
<accession>A0A9Q0YCY1</accession>
<feature type="region of interest" description="Disordered" evidence="1">
    <location>
        <begin position="1837"/>
        <end position="1857"/>
    </location>
</feature>
<comment type="caution">
    <text evidence="2">The sequence shown here is derived from an EMBL/GenBank/DDBJ whole genome shotgun (WGS) entry which is preliminary data.</text>
</comment>